<dbReference type="AlphaFoldDB" id="A0A2M3ZQL3"/>
<sequence length="67" mass="7788">MRWPSIRVVCCISFHLSSSSLVTTMECRRSTRTRSGTCSRVLLRWVLRMRNASPHALRRSSSFRDMA</sequence>
<reference evidence="2" key="1">
    <citation type="submission" date="2018-01" db="EMBL/GenBank/DDBJ databases">
        <title>An insight into the sialome of Amazonian anophelines.</title>
        <authorList>
            <person name="Ribeiro J.M."/>
            <person name="Scarpassa V."/>
            <person name="Calvo E."/>
        </authorList>
    </citation>
    <scope>NUCLEOTIDE SEQUENCE</scope>
    <source>
        <tissue evidence="2">Salivary glands</tissue>
    </source>
</reference>
<dbReference type="EMBL" id="GGFM01010078">
    <property type="protein sequence ID" value="MBW30829.1"/>
    <property type="molecule type" value="Transcribed_RNA"/>
</dbReference>
<keyword evidence="1" id="KW-0732">Signal</keyword>
<name>A0A2M3ZQL3_9DIPT</name>
<evidence type="ECO:0000313" key="2">
    <source>
        <dbReference type="EMBL" id="MBW30829.1"/>
    </source>
</evidence>
<protein>
    <submittedName>
        <fullName evidence="2">Putative secreted peptide</fullName>
    </submittedName>
</protein>
<accession>A0A2M3ZQL3</accession>
<evidence type="ECO:0000256" key="1">
    <source>
        <dbReference type="SAM" id="SignalP"/>
    </source>
</evidence>
<feature type="signal peptide" evidence="1">
    <location>
        <begin position="1"/>
        <end position="19"/>
    </location>
</feature>
<proteinExistence type="predicted"/>
<organism evidence="2">
    <name type="scientific">Anopheles braziliensis</name>
    <dbReference type="NCBI Taxonomy" id="58242"/>
    <lineage>
        <taxon>Eukaryota</taxon>
        <taxon>Metazoa</taxon>
        <taxon>Ecdysozoa</taxon>
        <taxon>Arthropoda</taxon>
        <taxon>Hexapoda</taxon>
        <taxon>Insecta</taxon>
        <taxon>Pterygota</taxon>
        <taxon>Neoptera</taxon>
        <taxon>Endopterygota</taxon>
        <taxon>Diptera</taxon>
        <taxon>Nematocera</taxon>
        <taxon>Culicoidea</taxon>
        <taxon>Culicidae</taxon>
        <taxon>Anophelinae</taxon>
        <taxon>Anopheles</taxon>
    </lineage>
</organism>
<feature type="chain" id="PRO_5014714311" evidence="1">
    <location>
        <begin position="20"/>
        <end position="67"/>
    </location>
</feature>